<evidence type="ECO:0000313" key="3">
    <source>
        <dbReference type="Proteomes" id="UP000265520"/>
    </source>
</evidence>
<evidence type="ECO:0000256" key="1">
    <source>
        <dbReference type="SAM" id="MobiDB-lite"/>
    </source>
</evidence>
<feature type="region of interest" description="Disordered" evidence="1">
    <location>
        <begin position="1"/>
        <end position="66"/>
    </location>
</feature>
<reference evidence="2 3" key="1">
    <citation type="journal article" date="2018" name="Front. Plant Sci.">
        <title>Red Clover (Trifolium pratense) and Zigzag Clover (T. medium) - A Picture of Genomic Similarities and Differences.</title>
        <authorList>
            <person name="Dluhosova J."/>
            <person name="Istvanek J."/>
            <person name="Nedelnik J."/>
            <person name="Repkova J."/>
        </authorList>
    </citation>
    <scope>NUCLEOTIDE SEQUENCE [LARGE SCALE GENOMIC DNA]</scope>
    <source>
        <strain evidence="3">cv. 10/8</strain>
        <tissue evidence="2">Leaf</tissue>
    </source>
</reference>
<name>A0A392S2V6_9FABA</name>
<dbReference type="AlphaFoldDB" id="A0A392S2V6"/>
<feature type="non-terminal residue" evidence="2">
    <location>
        <position position="90"/>
    </location>
</feature>
<keyword evidence="3" id="KW-1185">Reference proteome</keyword>
<comment type="caution">
    <text evidence="2">The sequence shown here is derived from an EMBL/GenBank/DDBJ whole genome shotgun (WGS) entry which is preliminary data.</text>
</comment>
<dbReference type="EMBL" id="LXQA010303421">
    <property type="protein sequence ID" value="MCI42350.1"/>
    <property type="molecule type" value="Genomic_DNA"/>
</dbReference>
<sequence length="90" mass="10296">MTIIAAKTEEEKWSLPEHNLGGRTPLKQKFHQGKSHHGATDSIKRKNKEPESSEEENDKGKRPFVALVNRGFFRKVMESSSEDEESKNET</sequence>
<feature type="compositionally biased region" description="Basic residues" evidence="1">
    <location>
        <begin position="26"/>
        <end position="37"/>
    </location>
</feature>
<protein>
    <submittedName>
        <fullName evidence="2">Uncharacterized protein</fullName>
    </submittedName>
</protein>
<dbReference type="Proteomes" id="UP000265520">
    <property type="component" value="Unassembled WGS sequence"/>
</dbReference>
<proteinExistence type="predicted"/>
<organism evidence="2 3">
    <name type="scientific">Trifolium medium</name>
    <dbReference type="NCBI Taxonomy" id="97028"/>
    <lineage>
        <taxon>Eukaryota</taxon>
        <taxon>Viridiplantae</taxon>
        <taxon>Streptophyta</taxon>
        <taxon>Embryophyta</taxon>
        <taxon>Tracheophyta</taxon>
        <taxon>Spermatophyta</taxon>
        <taxon>Magnoliopsida</taxon>
        <taxon>eudicotyledons</taxon>
        <taxon>Gunneridae</taxon>
        <taxon>Pentapetalae</taxon>
        <taxon>rosids</taxon>
        <taxon>fabids</taxon>
        <taxon>Fabales</taxon>
        <taxon>Fabaceae</taxon>
        <taxon>Papilionoideae</taxon>
        <taxon>50 kb inversion clade</taxon>
        <taxon>NPAAA clade</taxon>
        <taxon>Hologalegina</taxon>
        <taxon>IRL clade</taxon>
        <taxon>Trifolieae</taxon>
        <taxon>Trifolium</taxon>
    </lineage>
</organism>
<accession>A0A392S2V6</accession>
<evidence type="ECO:0000313" key="2">
    <source>
        <dbReference type="EMBL" id="MCI42350.1"/>
    </source>
</evidence>
<feature type="compositionally biased region" description="Basic and acidic residues" evidence="1">
    <location>
        <begin position="38"/>
        <end position="51"/>
    </location>
</feature>